<reference evidence="2" key="1">
    <citation type="journal article" date="2024" name="Proc. Natl. Acad. Sci. U.S.A.">
        <title>Extraordinary preservation of gene collinearity over three hundred million years revealed in homosporous lycophytes.</title>
        <authorList>
            <person name="Li C."/>
            <person name="Wickell D."/>
            <person name="Kuo L.Y."/>
            <person name="Chen X."/>
            <person name="Nie B."/>
            <person name="Liao X."/>
            <person name="Peng D."/>
            <person name="Ji J."/>
            <person name="Jenkins J."/>
            <person name="Williams M."/>
            <person name="Shu S."/>
            <person name="Plott C."/>
            <person name="Barry K."/>
            <person name="Rajasekar S."/>
            <person name="Grimwood J."/>
            <person name="Han X."/>
            <person name="Sun S."/>
            <person name="Hou Z."/>
            <person name="He W."/>
            <person name="Dai G."/>
            <person name="Sun C."/>
            <person name="Schmutz J."/>
            <person name="Leebens-Mack J.H."/>
            <person name="Li F.W."/>
            <person name="Wang L."/>
        </authorList>
    </citation>
    <scope>NUCLEOTIDE SEQUENCE [LARGE SCALE GENOMIC DNA]</scope>
    <source>
        <strain evidence="2">cv. PW_Plant_1</strain>
    </source>
</reference>
<sequence>MLIDVLSLDVLSQKSASLTTHQIIHRHLSHILKQVLFLKSSTIHIPFILLIYHTIRHMSCLYFYSFMRFYFQHPKYSIIVSLQVWLPARVTFKNYLSNNHIIVFTEIKSPSFQCPPFCVASVIHILCLETSCAFYCLKFTCASAAK</sequence>
<protein>
    <submittedName>
        <fullName evidence="1">Uncharacterized protein</fullName>
    </submittedName>
</protein>
<accession>A0ACC2AZ57</accession>
<organism evidence="1 2">
    <name type="scientific">Diphasiastrum complanatum</name>
    <name type="common">Issler's clubmoss</name>
    <name type="synonym">Lycopodium complanatum</name>
    <dbReference type="NCBI Taxonomy" id="34168"/>
    <lineage>
        <taxon>Eukaryota</taxon>
        <taxon>Viridiplantae</taxon>
        <taxon>Streptophyta</taxon>
        <taxon>Embryophyta</taxon>
        <taxon>Tracheophyta</taxon>
        <taxon>Lycopodiopsida</taxon>
        <taxon>Lycopodiales</taxon>
        <taxon>Lycopodiaceae</taxon>
        <taxon>Lycopodioideae</taxon>
        <taxon>Diphasiastrum</taxon>
    </lineage>
</organism>
<dbReference type="EMBL" id="CM055109">
    <property type="protein sequence ID" value="KAJ7522802.1"/>
    <property type="molecule type" value="Genomic_DNA"/>
</dbReference>
<comment type="caution">
    <text evidence="1">The sequence shown here is derived from an EMBL/GenBank/DDBJ whole genome shotgun (WGS) entry which is preliminary data.</text>
</comment>
<evidence type="ECO:0000313" key="2">
    <source>
        <dbReference type="Proteomes" id="UP001162992"/>
    </source>
</evidence>
<evidence type="ECO:0000313" key="1">
    <source>
        <dbReference type="EMBL" id="KAJ7522802.1"/>
    </source>
</evidence>
<dbReference type="Proteomes" id="UP001162992">
    <property type="component" value="Chromosome 18"/>
</dbReference>
<proteinExistence type="predicted"/>
<name>A0ACC2AZ57_DIPCM</name>
<gene>
    <name evidence="1" type="ORF">O6H91_18G027100</name>
</gene>
<keyword evidence="2" id="KW-1185">Reference proteome</keyword>